<evidence type="ECO:0000313" key="5">
    <source>
        <dbReference type="Proteomes" id="UP000036503"/>
    </source>
</evidence>
<dbReference type="SUPFAM" id="SSF48498">
    <property type="entry name" value="Tetracyclin repressor-like, C-terminal domain"/>
    <property type="match status" value="1"/>
</dbReference>
<feature type="DNA-binding region" description="H-T-H motif" evidence="2">
    <location>
        <begin position="26"/>
        <end position="45"/>
    </location>
</feature>
<dbReference type="SUPFAM" id="SSF46689">
    <property type="entry name" value="Homeodomain-like"/>
    <property type="match status" value="1"/>
</dbReference>
<protein>
    <recommendedName>
        <fullName evidence="3">HTH tetR-type domain-containing protein</fullName>
    </recommendedName>
</protein>
<dbReference type="InterPro" id="IPR009057">
    <property type="entry name" value="Homeodomain-like_sf"/>
</dbReference>
<dbReference type="STRING" id="39029.BSR42_05325"/>
<comment type="caution">
    <text evidence="4">The sequence shown here is derived from an EMBL/GenBank/DDBJ whole genome shotgun (WGS) entry which is preliminary data.</text>
</comment>
<organism evidence="4 5">
    <name type="scientific">Megasphaera cerevisiae DSM 20462</name>
    <dbReference type="NCBI Taxonomy" id="1122219"/>
    <lineage>
        <taxon>Bacteria</taxon>
        <taxon>Bacillati</taxon>
        <taxon>Bacillota</taxon>
        <taxon>Negativicutes</taxon>
        <taxon>Veillonellales</taxon>
        <taxon>Veillonellaceae</taxon>
        <taxon>Megasphaera</taxon>
    </lineage>
</organism>
<dbReference type="InParanoid" id="A0A0J6WVG2"/>
<dbReference type="PRINTS" id="PR00455">
    <property type="entry name" value="HTHTETR"/>
</dbReference>
<accession>A0A0J6WVG2</accession>
<evidence type="ECO:0000256" key="1">
    <source>
        <dbReference type="ARBA" id="ARBA00023125"/>
    </source>
</evidence>
<dbReference type="AlphaFoldDB" id="A0A0J6WVG2"/>
<evidence type="ECO:0000259" key="3">
    <source>
        <dbReference type="PROSITE" id="PS50977"/>
    </source>
</evidence>
<feature type="domain" description="HTH tetR-type" evidence="3">
    <location>
        <begin position="3"/>
        <end position="63"/>
    </location>
</feature>
<dbReference type="GO" id="GO:0006355">
    <property type="term" value="P:regulation of DNA-templated transcription"/>
    <property type="evidence" value="ECO:0007669"/>
    <property type="project" value="UniProtKB-ARBA"/>
</dbReference>
<proteinExistence type="predicted"/>
<name>A0A0J6WVG2_9FIRM</name>
<dbReference type="Pfam" id="PF00440">
    <property type="entry name" value="TetR_N"/>
    <property type="match status" value="1"/>
</dbReference>
<keyword evidence="1 2" id="KW-0238">DNA-binding</keyword>
<dbReference type="PANTHER" id="PTHR30328">
    <property type="entry name" value="TRANSCRIPTIONAL REPRESSOR"/>
    <property type="match status" value="1"/>
</dbReference>
<dbReference type="Proteomes" id="UP000036503">
    <property type="component" value="Unassembled WGS sequence"/>
</dbReference>
<keyword evidence="5" id="KW-1185">Reference proteome</keyword>
<dbReference type="Gene3D" id="1.10.357.10">
    <property type="entry name" value="Tetracycline Repressor, domain 2"/>
    <property type="match status" value="1"/>
</dbReference>
<dbReference type="EMBL" id="LEKT01000029">
    <property type="protein sequence ID" value="KMO86203.1"/>
    <property type="molecule type" value="Genomic_DNA"/>
</dbReference>
<reference evidence="4 5" key="1">
    <citation type="submission" date="2015-06" db="EMBL/GenBank/DDBJ databases">
        <title>Draft genome sequence of beer spoilage bacterium Megasphaera cerevisiae type strain 20462.</title>
        <authorList>
            <person name="Kutumbaka K."/>
            <person name="Pasmowitz J."/>
            <person name="Mategko J."/>
            <person name="Reyes D."/>
            <person name="Friedrich A."/>
            <person name="Han S."/>
            <person name="Martens-Habbena W."/>
            <person name="Neal-McKinney J."/>
            <person name="Janagama H.K."/>
            <person name="Nadala C."/>
            <person name="Samadpour M."/>
        </authorList>
    </citation>
    <scope>NUCLEOTIDE SEQUENCE [LARGE SCALE GENOMIC DNA]</scope>
    <source>
        <strain evidence="4 5">DSM 20462</strain>
    </source>
</reference>
<dbReference type="InterPro" id="IPR041474">
    <property type="entry name" value="NicS_C"/>
</dbReference>
<sequence length="201" mass="22892">MEHIPKEALLQAAVELFGEYGYNKVSIRQIADKAHTNSAMISYYFGSKHQLYEAAFMSQISALKEFIVPDLAALDPRDVIRRYAAAMEKIHAENPLLLNIICRELSDPAEQHNMLPEKIGPQLYRILSETLTRGISQGLFREELAVRPAVILLVGVANFYYLTHNIHSQIIGPEKETEQEDTYMKQAVEIFLTGIERRPHP</sequence>
<dbReference type="InterPro" id="IPR001647">
    <property type="entry name" value="HTH_TetR"/>
</dbReference>
<dbReference type="FunCoup" id="A0A0J6WVG2">
    <property type="interactions" value="13"/>
</dbReference>
<dbReference type="InterPro" id="IPR036271">
    <property type="entry name" value="Tet_transcr_reg_TetR-rel_C_sf"/>
</dbReference>
<dbReference type="PATRIC" id="fig|1122219.3.peg.1549"/>
<dbReference type="InterPro" id="IPR050109">
    <property type="entry name" value="HTH-type_TetR-like_transc_reg"/>
</dbReference>
<dbReference type="PANTHER" id="PTHR30328:SF54">
    <property type="entry name" value="HTH-TYPE TRANSCRIPTIONAL REPRESSOR SCO4008"/>
    <property type="match status" value="1"/>
</dbReference>
<dbReference type="Pfam" id="PF17938">
    <property type="entry name" value="TetR_C_29"/>
    <property type="match status" value="1"/>
</dbReference>
<dbReference type="OrthoDB" id="9789566at2"/>
<evidence type="ECO:0000313" key="4">
    <source>
        <dbReference type="EMBL" id="KMO86203.1"/>
    </source>
</evidence>
<gene>
    <name evidence="4" type="ORF">AB840_09185</name>
</gene>
<dbReference type="PROSITE" id="PS50977">
    <property type="entry name" value="HTH_TETR_2"/>
    <property type="match status" value="1"/>
</dbReference>
<evidence type="ECO:0000256" key="2">
    <source>
        <dbReference type="PROSITE-ProRule" id="PRU00335"/>
    </source>
</evidence>
<dbReference type="RefSeq" id="WP_048514543.1">
    <property type="nucleotide sequence ID" value="NZ_FUXD01000030.1"/>
</dbReference>
<dbReference type="GO" id="GO:0003677">
    <property type="term" value="F:DNA binding"/>
    <property type="evidence" value="ECO:0007669"/>
    <property type="project" value="UniProtKB-UniRule"/>
</dbReference>
<dbReference type="Gene3D" id="1.10.10.60">
    <property type="entry name" value="Homeodomain-like"/>
    <property type="match status" value="1"/>
</dbReference>